<accession>A0A9P6VMQ9</accession>
<dbReference type="AlphaFoldDB" id="A0A9P6VMQ9"/>
<proteinExistence type="predicted"/>
<organism evidence="3 4">
    <name type="scientific">Hyphodiscus hymeniophilus</name>
    <dbReference type="NCBI Taxonomy" id="353542"/>
    <lineage>
        <taxon>Eukaryota</taxon>
        <taxon>Fungi</taxon>
        <taxon>Dikarya</taxon>
        <taxon>Ascomycota</taxon>
        <taxon>Pezizomycotina</taxon>
        <taxon>Leotiomycetes</taxon>
        <taxon>Helotiales</taxon>
        <taxon>Hyphodiscaceae</taxon>
        <taxon>Hyphodiscus</taxon>
    </lineage>
</organism>
<dbReference type="InterPro" id="IPR024655">
    <property type="entry name" value="Asl1_glyco_hydro_catalytic"/>
</dbReference>
<dbReference type="Pfam" id="PF11790">
    <property type="entry name" value="Glyco_hydro_cc"/>
    <property type="match status" value="1"/>
</dbReference>
<dbReference type="SUPFAM" id="SSF51445">
    <property type="entry name" value="(Trans)glycosidases"/>
    <property type="match status" value="1"/>
</dbReference>
<sequence length="385" mass="41151">MTLRCSILFLSFELALIATCMTIKRETSTIVARSSWNSLGCYTDNVSGRALPNSEAVPGGSAAMTNEACQSTCLAAGFSIAGTEYGRECWCGNALVNGGAPVSDGCNMACNGNSAETCGGSNRLNVYQDTSPSTPTSTGKRGLVYNNNNPAANAEYADLFKGYSKISWGYDWGFPSFGLDASFEFVPMLWGLPSGSDPAWTAAVQTPGTKSILGYNEPDLTYSGSSNILPAAAAAGYETYMEPFSSSVKISTPNVLWNNVGSSSGGAYDSKTWMQYFMGNCTCHFDFAAIHYYQDCFPADGQSGAAWFQGNVTDAYQRLGLPVWITEFQCYGTDAQQVAFLQSVLPWLDAQSYVARYAYFGVFPDYLVNTAGTGLSDIGIAFATT</sequence>
<feature type="domain" description="WSC" evidence="2">
    <location>
        <begin position="35"/>
        <end position="130"/>
    </location>
</feature>
<evidence type="ECO:0000313" key="4">
    <source>
        <dbReference type="Proteomes" id="UP000785200"/>
    </source>
</evidence>
<protein>
    <submittedName>
        <fullName evidence="3">WSC domain-containing</fullName>
    </submittedName>
</protein>
<dbReference type="SMART" id="SM00321">
    <property type="entry name" value="WSC"/>
    <property type="match status" value="1"/>
</dbReference>
<dbReference type="InterPro" id="IPR002889">
    <property type="entry name" value="WSC_carb-bd"/>
</dbReference>
<feature type="signal peptide" evidence="1">
    <location>
        <begin position="1"/>
        <end position="20"/>
    </location>
</feature>
<dbReference type="PANTHER" id="PTHR34154:SF13">
    <property type="entry name" value="ASL1-LIKE GLYCOSYL HYDROLASE CATALYTIC DOMAIN-CONTAINING PROTEIN"/>
    <property type="match status" value="1"/>
</dbReference>
<dbReference type="Pfam" id="PF01822">
    <property type="entry name" value="WSC"/>
    <property type="match status" value="1"/>
</dbReference>
<dbReference type="PANTHER" id="PTHR34154">
    <property type="entry name" value="ALKALI-SENSITIVE LINKAGE PROTEIN 1"/>
    <property type="match status" value="1"/>
</dbReference>
<evidence type="ECO:0000313" key="3">
    <source>
        <dbReference type="EMBL" id="KAG0650392.1"/>
    </source>
</evidence>
<comment type="caution">
    <text evidence="3">The sequence shown here is derived from an EMBL/GenBank/DDBJ whole genome shotgun (WGS) entry which is preliminary data.</text>
</comment>
<reference evidence="3" key="1">
    <citation type="submission" date="2019-07" db="EMBL/GenBank/DDBJ databases">
        <title>Hyphodiscus hymeniophilus genome sequencing and assembly.</title>
        <authorList>
            <person name="Kramer G."/>
            <person name="Nodwell J."/>
        </authorList>
    </citation>
    <scope>NUCLEOTIDE SEQUENCE</scope>
    <source>
        <strain evidence="3">ATCC 34498</strain>
    </source>
</reference>
<dbReference type="EMBL" id="VNKQ01000006">
    <property type="protein sequence ID" value="KAG0650392.1"/>
    <property type="molecule type" value="Genomic_DNA"/>
</dbReference>
<feature type="chain" id="PRO_5040421126" evidence="1">
    <location>
        <begin position="21"/>
        <end position="385"/>
    </location>
</feature>
<dbReference type="InterPro" id="IPR053183">
    <property type="entry name" value="ASL1"/>
</dbReference>
<gene>
    <name evidence="3" type="ORF">D0Z07_3081</name>
</gene>
<name>A0A9P6VMQ9_9HELO</name>
<keyword evidence="4" id="KW-1185">Reference proteome</keyword>
<dbReference type="OrthoDB" id="5985073at2759"/>
<evidence type="ECO:0000259" key="2">
    <source>
        <dbReference type="PROSITE" id="PS51212"/>
    </source>
</evidence>
<evidence type="ECO:0000256" key="1">
    <source>
        <dbReference type="SAM" id="SignalP"/>
    </source>
</evidence>
<keyword evidence="1" id="KW-0732">Signal</keyword>
<dbReference type="PROSITE" id="PS51212">
    <property type="entry name" value="WSC"/>
    <property type="match status" value="1"/>
</dbReference>
<dbReference type="Proteomes" id="UP000785200">
    <property type="component" value="Unassembled WGS sequence"/>
</dbReference>
<dbReference type="Gene3D" id="3.20.20.80">
    <property type="entry name" value="Glycosidases"/>
    <property type="match status" value="1"/>
</dbReference>
<dbReference type="GO" id="GO:0071966">
    <property type="term" value="P:fungal-type cell wall polysaccharide metabolic process"/>
    <property type="evidence" value="ECO:0007669"/>
    <property type="project" value="TreeGrafter"/>
</dbReference>
<dbReference type="GO" id="GO:0009277">
    <property type="term" value="C:fungal-type cell wall"/>
    <property type="evidence" value="ECO:0007669"/>
    <property type="project" value="TreeGrafter"/>
</dbReference>
<dbReference type="InterPro" id="IPR017853">
    <property type="entry name" value="GH"/>
</dbReference>